<reference evidence="2 3" key="1">
    <citation type="submission" date="2018-07" db="EMBL/GenBank/DDBJ databases">
        <title>Parabacteroides acidifaciens nov. sp., isolated from human feces.</title>
        <authorList>
            <person name="Wang Y.J."/>
        </authorList>
    </citation>
    <scope>NUCLEOTIDE SEQUENCE [LARGE SCALE GENOMIC DNA]</scope>
    <source>
        <strain evidence="2 3">426-9</strain>
    </source>
</reference>
<name>A0A3D8HCP1_9BACT</name>
<sequence length="698" mass="77622">MEKRSEFYIGLLLLWILLVGGCTKAEVPDSAGNETDGLVPIVCTLHQEAVTVVQMSDTESDTKSVATKAGGDETINDLTILQFTGTDDNAPCITSRYLYKPVPEAGTTDQYSIGLRATENESYILFIANAGNVFASYENMNKTLGDFRQEAMELDQKTTNDLNILMIGGQTVTIATGNTSDLISIVLKRPVARIRFTWEAKPTVTNTQFTPLALKLRNVPKTFKYMDAVEKTTEVYPASSAENFKDYTSIVDRIDEGFTWYIPMNRRGIKEDKVIKAWEKTAGNAPDKYCTYIELSGIFRTPNMPDQLATYRFYIGSHTEQNGTVNYNNYDVEANGAYDVKATIVGVNTFDLRVTKKNFVYSEPANCFMVSPEAGSEVSFSPYRAPGVDVAGSGIVYTDRMIEDRYSKIAGVKILWQTSENLITAIIAQGMINVVPNQDGTSGNALIAAYSEANEILWSWHIWVTPYAHIINDNRVDVLVGTRQSYNGQEWMDRNLGASNTLTPAVPELMYQWGRKDPFLKNYYTSSTVPTTAPLTSSLKEPNVFYKVADGSPWYKKSTQTARLWQDNVRTVFDPCPHGWRIPQKGSWDGFTQNVNFFTWRADRYSSYNFGSGDVAIYRLGGKTAYDTGNSNLPSSASSASEGYLWSSTNSEGSNNAYCLYHQSLTASGNQSNGTVNPNALYSQSYGFPVRCVKVKNN</sequence>
<dbReference type="AlphaFoldDB" id="A0A3D8HCP1"/>
<evidence type="ECO:0000313" key="3">
    <source>
        <dbReference type="Proteomes" id="UP000256321"/>
    </source>
</evidence>
<proteinExistence type="predicted"/>
<gene>
    <name evidence="2" type="ORF">DWU89_12650</name>
    <name evidence="1" type="ORF">H8784_12340</name>
</gene>
<accession>A0A3D8HCP1</accession>
<comment type="caution">
    <text evidence="2">The sequence shown here is derived from an EMBL/GenBank/DDBJ whole genome shotgun (WGS) entry which is preliminary data.</text>
</comment>
<reference evidence="1 4" key="2">
    <citation type="submission" date="2020-08" db="EMBL/GenBank/DDBJ databases">
        <title>Genome public.</title>
        <authorList>
            <person name="Liu C."/>
            <person name="Sun Q."/>
        </authorList>
    </citation>
    <scope>NUCLEOTIDE SEQUENCE [LARGE SCALE GENOMIC DNA]</scope>
    <source>
        <strain evidence="1 4">426_9</strain>
    </source>
</reference>
<dbReference type="EMBL" id="JACRTI010000030">
    <property type="protein sequence ID" value="MBC8602498.1"/>
    <property type="molecule type" value="Genomic_DNA"/>
</dbReference>
<dbReference type="Gene3D" id="2.60.40.2580">
    <property type="match status" value="1"/>
</dbReference>
<dbReference type="EMBL" id="QREV01000030">
    <property type="protein sequence ID" value="RDU48744.1"/>
    <property type="molecule type" value="Genomic_DNA"/>
</dbReference>
<evidence type="ECO:0000313" key="2">
    <source>
        <dbReference type="EMBL" id="RDU48744.1"/>
    </source>
</evidence>
<dbReference type="Proteomes" id="UP000629596">
    <property type="component" value="Unassembled WGS sequence"/>
</dbReference>
<dbReference type="RefSeq" id="WP_115500004.1">
    <property type="nucleotide sequence ID" value="NZ_JACRTI010000030.1"/>
</dbReference>
<dbReference type="PROSITE" id="PS51257">
    <property type="entry name" value="PROKAR_LIPOPROTEIN"/>
    <property type="match status" value="1"/>
</dbReference>
<evidence type="ECO:0000313" key="1">
    <source>
        <dbReference type="EMBL" id="MBC8602498.1"/>
    </source>
</evidence>
<dbReference type="Proteomes" id="UP000256321">
    <property type="component" value="Unassembled WGS sequence"/>
</dbReference>
<organism evidence="2 3">
    <name type="scientific">Parabacteroides acidifaciens</name>
    <dbReference type="NCBI Taxonomy" id="2290935"/>
    <lineage>
        <taxon>Bacteria</taxon>
        <taxon>Pseudomonadati</taxon>
        <taxon>Bacteroidota</taxon>
        <taxon>Bacteroidia</taxon>
        <taxon>Bacteroidales</taxon>
        <taxon>Tannerellaceae</taxon>
        <taxon>Parabacteroides</taxon>
    </lineage>
</organism>
<protein>
    <submittedName>
        <fullName evidence="2">DUF4906 domain-containing protein</fullName>
    </submittedName>
</protein>
<evidence type="ECO:0000313" key="4">
    <source>
        <dbReference type="Proteomes" id="UP000629596"/>
    </source>
</evidence>
<keyword evidence="4" id="KW-1185">Reference proteome</keyword>